<dbReference type="SUPFAM" id="SSF55874">
    <property type="entry name" value="ATPase domain of HSP90 chaperone/DNA topoisomerase II/histidine kinase"/>
    <property type="match status" value="1"/>
</dbReference>
<keyword evidence="11" id="KW-0472">Membrane</keyword>
<dbReference type="eggNOG" id="COG4585">
    <property type="taxonomic scope" value="Bacteria"/>
</dbReference>
<keyword evidence="11" id="KW-0812">Transmembrane</keyword>
<evidence type="ECO:0000256" key="2">
    <source>
        <dbReference type="ARBA" id="ARBA00012438"/>
    </source>
</evidence>
<keyword evidence="6 13" id="KW-0418">Kinase</keyword>
<dbReference type="Proteomes" id="UP000004662">
    <property type="component" value="Chromosome"/>
</dbReference>
<reference evidence="14" key="1">
    <citation type="journal article" date="2015" name="Genome Announc.">
        <title>High-Quality Draft Genome Sequence of Desulfovibrio carbinoliphilus FW-101-2B, an Organic Acid-Oxidizing Sulfate-Reducing Bacterium Isolated from Uranium(VI)-Contaminated Groundwater.</title>
        <authorList>
            <person name="Ramsay B.D."/>
            <person name="Hwang C."/>
            <person name="Woo H.L."/>
            <person name="Carroll S.L."/>
            <person name="Lucas S."/>
            <person name="Han J."/>
            <person name="Lapidus A.L."/>
            <person name="Cheng J.F."/>
            <person name="Goodwin L.A."/>
            <person name="Pitluck S."/>
            <person name="Peters L."/>
            <person name="Chertkov O."/>
            <person name="Held B."/>
            <person name="Detter J.C."/>
            <person name="Han C.S."/>
            <person name="Tapia R."/>
            <person name="Land M.L."/>
            <person name="Hauser L.J."/>
            <person name="Kyrpides N.C."/>
            <person name="Ivanova N.N."/>
            <person name="Mikhailova N."/>
            <person name="Pagani I."/>
            <person name="Woyke T."/>
            <person name="Arkin A.P."/>
            <person name="Dehal P."/>
            <person name="Chivian D."/>
            <person name="Criddle C.S."/>
            <person name="Wu W."/>
            <person name="Chakraborty R."/>
            <person name="Hazen T.C."/>
            <person name="Fields M.W."/>
        </authorList>
    </citation>
    <scope>NUCLEOTIDE SEQUENCE [LARGE SCALE GENOMIC DNA]</scope>
    <source>
        <strain evidence="14">FW-101-2B</strain>
    </source>
</reference>
<feature type="transmembrane region" description="Helical" evidence="11">
    <location>
        <begin position="357"/>
        <end position="376"/>
    </location>
</feature>
<dbReference type="InterPro" id="IPR003594">
    <property type="entry name" value="HATPase_dom"/>
</dbReference>
<evidence type="ECO:0000259" key="12">
    <source>
        <dbReference type="SMART" id="SM00387"/>
    </source>
</evidence>
<evidence type="ECO:0000256" key="7">
    <source>
        <dbReference type="ARBA" id="ARBA00022840"/>
    </source>
</evidence>
<feature type="transmembrane region" description="Helical" evidence="11">
    <location>
        <begin position="320"/>
        <end position="337"/>
    </location>
</feature>
<dbReference type="Pfam" id="PF07730">
    <property type="entry name" value="HisKA_3"/>
    <property type="match status" value="1"/>
</dbReference>
<name>G7QBL8_9BACT</name>
<evidence type="ECO:0000256" key="8">
    <source>
        <dbReference type="ARBA" id="ARBA00023012"/>
    </source>
</evidence>
<keyword evidence="7" id="KW-0067">ATP-binding</keyword>
<evidence type="ECO:0000256" key="5">
    <source>
        <dbReference type="ARBA" id="ARBA00022741"/>
    </source>
</evidence>
<feature type="transmembrane region" description="Helical" evidence="11">
    <location>
        <begin position="388"/>
        <end position="411"/>
    </location>
</feature>
<feature type="compositionally biased region" description="Low complexity" evidence="10">
    <location>
        <begin position="73"/>
        <end position="85"/>
    </location>
</feature>
<dbReference type="Pfam" id="PF07695">
    <property type="entry name" value="7TMR-DISM_7TM"/>
    <property type="match status" value="1"/>
</dbReference>
<dbReference type="SMART" id="SM00387">
    <property type="entry name" value="HATPase_c"/>
    <property type="match status" value="1"/>
</dbReference>
<keyword evidence="4" id="KW-0808">Transferase</keyword>
<organism evidence="13 14">
    <name type="scientific">Solidesulfovibrio carbinoliphilus subsp. oakridgensis</name>
    <dbReference type="NCBI Taxonomy" id="694327"/>
    <lineage>
        <taxon>Bacteria</taxon>
        <taxon>Pseudomonadati</taxon>
        <taxon>Thermodesulfobacteriota</taxon>
        <taxon>Desulfovibrionia</taxon>
        <taxon>Desulfovibrionales</taxon>
        <taxon>Desulfovibrionaceae</taxon>
        <taxon>Solidesulfovibrio</taxon>
    </lineage>
</organism>
<dbReference type="GO" id="GO:0005524">
    <property type="term" value="F:ATP binding"/>
    <property type="evidence" value="ECO:0007669"/>
    <property type="project" value="UniProtKB-KW"/>
</dbReference>
<dbReference type="EMBL" id="CM001368">
    <property type="protein sequence ID" value="EHJ48881.1"/>
    <property type="molecule type" value="Genomic_DNA"/>
</dbReference>
<keyword evidence="3" id="KW-0597">Phosphoprotein</keyword>
<evidence type="ECO:0000256" key="3">
    <source>
        <dbReference type="ARBA" id="ARBA00022553"/>
    </source>
</evidence>
<accession>G7QBL8</accession>
<dbReference type="Gene3D" id="3.30.565.10">
    <property type="entry name" value="Histidine kinase-like ATPase, C-terminal domain"/>
    <property type="match status" value="1"/>
</dbReference>
<keyword evidence="8" id="KW-0902">Two-component regulatory system</keyword>
<dbReference type="InterPro" id="IPR050482">
    <property type="entry name" value="Sensor_HK_TwoCompSys"/>
</dbReference>
<dbReference type="AlphaFoldDB" id="G7QBL8"/>
<dbReference type="InterPro" id="IPR011623">
    <property type="entry name" value="7TMR_DISM_rcpt_extracell_dom1"/>
</dbReference>
<protein>
    <recommendedName>
        <fullName evidence="2">histidine kinase</fullName>
        <ecNumber evidence="2">2.7.13.3</ecNumber>
    </recommendedName>
</protein>
<dbReference type="InterPro" id="IPR036890">
    <property type="entry name" value="HATPase_C_sf"/>
</dbReference>
<dbReference type="InterPro" id="IPR011712">
    <property type="entry name" value="Sig_transdc_His_kin_sub3_dim/P"/>
</dbReference>
<evidence type="ECO:0000256" key="9">
    <source>
        <dbReference type="SAM" id="Coils"/>
    </source>
</evidence>
<dbReference type="PANTHER" id="PTHR24421:SF10">
    <property type="entry name" value="NITRATE_NITRITE SENSOR PROTEIN NARQ"/>
    <property type="match status" value="1"/>
</dbReference>
<keyword evidence="5" id="KW-0547">Nucleotide-binding</keyword>
<evidence type="ECO:0000313" key="13">
    <source>
        <dbReference type="EMBL" id="EHJ48881.1"/>
    </source>
</evidence>
<dbReference type="Pfam" id="PF02518">
    <property type="entry name" value="HATPase_c"/>
    <property type="match status" value="1"/>
</dbReference>
<gene>
    <name evidence="13" type="ORF">DFW101_2879</name>
</gene>
<feature type="transmembrane region" description="Helical" evidence="11">
    <location>
        <begin position="417"/>
        <end position="434"/>
    </location>
</feature>
<dbReference type="PANTHER" id="PTHR24421">
    <property type="entry name" value="NITRATE/NITRITE SENSOR PROTEIN NARX-RELATED"/>
    <property type="match status" value="1"/>
</dbReference>
<feature type="transmembrane region" description="Helical" evidence="11">
    <location>
        <begin position="294"/>
        <end position="313"/>
    </location>
</feature>
<proteinExistence type="predicted"/>
<keyword evidence="11" id="KW-1133">Transmembrane helix</keyword>
<evidence type="ECO:0000313" key="14">
    <source>
        <dbReference type="Proteomes" id="UP000004662"/>
    </source>
</evidence>
<keyword evidence="9" id="KW-0175">Coiled coil</keyword>
<dbReference type="GO" id="GO:0046983">
    <property type="term" value="F:protein dimerization activity"/>
    <property type="evidence" value="ECO:0007669"/>
    <property type="project" value="InterPro"/>
</dbReference>
<evidence type="ECO:0000256" key="11">
    <source>
        <dbReference type="SAM" id="Phobius"/>
    </source>
</evidence>
<dbReference type="Gene3D" id="1.20.5.1930">
    <property type="match status" value="1"/>
</dbReference>
<comment type="catalytic activity">
    <reaction evidence="1">
        <text>ATP + protein L-histidine = ADP + protein N-phospho-L-histidine.</text>
        <dbReference type="EC" id="2.7.13.3"/>
    </reaction>
</comment>
<dbReference type="GO" id="GO:0016020">
    <property type="term" value="C:membrane"/>
    <property type="evidence" value="ECO:0007669"/>
    <property type="project" value="InterPro"/>
</dbReference>
<dbReference type="EC" id="2.7.13.3" evidence="2"/>
<evidence type="ECO:0000256" key="6">
    <source>
        <dbReference type="ARBA" id="ARBA00022777"/>
    </source>
</evidence>
<feature type="domain" description="Histidine kinase/HSP90-like ATPase" evidence="12">
    <location>
        <begin position="638"/>
        <end position="732"/>
    </location>
</feature>
<evidence type="ECO:0000256" key="10">
    <source>
        <dbReference type="SAM" id="MobiDB-lite"/>
    </source>
</evidence>
<sequence length="749" mass="80562">MVLVFFFPERGDTMFRRGRALPSARPRRVLSSGRATPVIWADRPCAPRTYPAALSGPRSSQGRPRRQEPLPAPAASPGSRPGRQARTAAARLLLALALLLAAGSPGQAGTPPPMPRAQKGIVNLAGWDMAAHGPLRLDGEWEYYPRQLLTPKDFQAGAPRHAAGLYVVPQPWNRARSDNLAMGADTGFATLRLRLEPAPGVPRPALSLCGLNCAYRLWIDGVPAAGSGVVGTDAATEIPAPAKQIVPFANTGRPVDIVLQLSNHHARDGGLLARVWLGSQSTLAAWRDRDNATAMFFIGAFCLLGLYHAALYWVRPATIAPLYFSLYCFGWMGNYAASDSSGWALRLFFPDLTARFLDPLALSCFFTTIPVGYAFFRALYPLEFSRHLQWFCNMLCVVFLLVALFASGLTLNAVLPWHYLASSLLIVSCLRCLYQAWRRERGEAGFLLAGFCVLGLVGLNDMLVDMHCLPSIPLLPVGMLAFSLSQAFALSHRFSQAFASEERLAGALVDKNLRLETEMAERNRLEQQIVTVSEEERRRISLELHDGLCQGLTAARLRCDALSPGGSATGADGEALARLSGLLDTLVGQAYDLSRGLWPLEHDGVGPSFREMLRRQAEASAVPIEFHRDMPCQACPRPHLAQLYRIAQEAVANALKHARPGRIVVSLACPAGQGTVLAVRDDGCGRCGDKAPAGGLGLGIMAHRARLIGGELRILDAPGGGTEVVCTAPCPGGAGGPGNGGAPESRRPT</sequence>
<feature type="transmembrane region" description="Helical" evidence="11">
    <location>
        <begin position="446"/>
        <end position="464"/>
    </location>
</feature>
<dbReference type="STRING" id="694327.DFW101_2879"/>
<feature type="coiled-coil region" evidence="9">
    <location>
        <begin position="508"/>
        <end position="535"/>
    </location>
</feature>
<dbReference type="HOGENOM" id="CLU_011115_3_0_7"/>
<keyword evidence="14" id="KW-1185">Reference proteome</keyword>
<evidence type="ECO:0000256" key="4">
    <source>
        <dbReference type="ARBA" id="ARBA00022679"/>
    </source>
</evidence>
<dbReference type="GO" id="GO:0000155">
    <property type="term" value="F:phosphorelay sensor kinase activity"/>
    <property type="evidence" value="ECO:0007669"/>
    <property type="project" value="InterPro"/>
</dbReference>
<feature type="region of interest" description="Disordered" evidence="10">
    <location>
        <begin position="50"/>
        <end position="85"/>
    </location>
</feature>
<evidence type="ECO:0000256" key="1">
    <source>
        <dbReference type="ARBA" id="ARBA00000085"/>
    </source>
</evidence>
<dbReference type="CDD" id="cd16917">
    <property type="entry name" value="HATPase_UhpB-NarQ-NarX-like"/>
    <property type="match status" value="1"/>
</dbReference>